<organism evidence="2 3">
    <name type="scientific">Mesobacillus selenatarsenatis (strain DSM 18680 / JCM 14380 / FERM P-15431 / SF-1)</name>
    <dbReference type="NCBI Taxonomy" id="1321606"/>
    <lineage>
        <taxon>Bacteria</taxon>
        <taxon>Bacillati</taxon>
        <taxon>Bacillota</taxon>
        <taxon>Bacilli</taxon>
        <taxon>Bacillales</taxon>
        <taxon>Bacillaceae</taxon>
        <taxon>Mesobacillus</taxon>
    </lineage>
</organism>
<feature type="transmembrane region" description="Helical" evidence="1">
    <location>
        <begin position="216"/>
        <end position="232"/>
    </location>
</feature>
<proteinExistence type="predicted"/>
<feature type="transmembrane region" description="Helical" evidence="1">
    <location>
        <begin position="277"/>
        <end position="299"/>
    </location>
</feature>
<feature type="transmembrane region" description="Helical" evidence="1">
    <location>
        <begin position="101"/>
        <end position="123"/>
    </location>
</feature>
<evidence type="ECO:0000313" key="3">
    <source>
        <dbReference type="Proteomes" id="UP000031014"/>
    </source>
</evidence>
<comment type="caution">
    <text evidence="2">The sequence shown here is derived from an EMBL/GenBank/DDBJ whole genome shotgun (WGS) entry which is preliminary data.</text>
</comment>
<feature type="transmembrane region" description="Helical" evidence="1">
    <location>
        <begin position="170"/>
        <end position="195"/>
    </location>
</feature>
<keyword evidence="1" id="KW-0812">Transmembrane</keyword>
<dbReference type="RefSeq" id="WP_041965142.1">
    <property type="nucleotide sequence ID" value="NZ_BASE01000029.1"/>
</dbReference>
<evidence type="ECO:0000256" key="1">
    <source>
        <dbReference type="SAM" id="Phobius"/>
    </source>
</evidence>
<feature type="transmembrane region" description="Helical" evidence="1">
    <location>
        <begin position="12"/>
        <end position="44"/>
    </location>
</feature>
<feature type="transmembrane region" description="Helical" evidence="1">
    <location>
        <begin position="56"/>
        <end position="80"/>
    </location>
</feature>
<gene>
    <name evidence="2" type="ORF">SAMD00020551_1421</name>
</gene>
<dbReference type="STRING" id="1321606.SAMD00020551_1421"/>
<accession>A0A0A8WZX3</accession>
<name>A0A0A8WZX3_MESS1</name>
<dbReference type="EMBL" id="BASE01000029">
    <property type="protein sequence ID" value="GAM13280.1"/>
    <property type="molecule type" value="Genomic_DNA"/>
</dbReference>
<reference evidence="2 3" key="1">
    <citation type="submission" date="2013-06" db="EMBL/GenBank/DDBJ databases">
        <title>Whole genome shotgun sequence of Bacillus selenatarsenatis SF-1.</title>
        <authorList>
            <person name="Kuroda M."/>
            <person name="Sei K."/>
            <person name="Yamashita M."/>
            <person name="Ike M."/>
        </authorList>
    </citation>
    <scope>NUCLEOTIDE SEQUENCE [LARGE SCALE GENOMIC DNA]</scope>
    <source>
        <strain evidence="2 3">SF-1</strain>
    </source>
</reference>
<sequence>MKNTYKLTEGAILLAIFAVLLLITFYIPGLGLVVNLFLSLPFLFFGAKYDGKSTAVFTIAAVLLSMILGSLLAIPLALAYGMTGAVMGYMVRKGKSRFTAYIAGSLVFLLNLVAQYALSVILFKINIIEELMEAFRVSTDQAIKMLEQMGQTPDEKLIKQFETMIDMMEVLMPSMFVMASFLIVFLLQLVSFPFLKRFGIKVPSWPPFRELNLPKSILWYYLIAMIAALIMQPEKGTYWYWAISNLTFILQMLMVLQGLSLVFYVTHIKRYPKAVPIIVIILTFLLPFVLYIVRILGIIDLGFDLRKRLGEKK</sequence>
<evidence type="ECO:0000313" key="2">
    <source>
        <dbReference type="EMBL" id="GAM13280.1"/>
    </source>
</evidence>
<keyword evidence="3" id="KW-1185">Reference proteome</keyword>
<evidence type="ECO:0008006" key="4">
    <source>
        <dbReference type="Google" id="ProtNLM"/>
    </source>
</evidence>
<feature type="transmembrane region" description="Helical" evidence="1">
    <location>
        <begin position="238"/>
        <end position="265"/>
    </location>
</feature>
<dbReference type="PANTHER" id="PTHR41324:SF1">
    <property type="entry name" value="DUF2232 DOMAIN-CONTAINING PROTEIN"/>
    <property type="match status" value="1"/>
</dbReference>
<keyword evidence="1" id="KW-0472">Membrane</keyword>
<dbReference type="PANTHER" id="PTHR41324">
    <property type="entry name" value="MEMBRANE PROTEIN-RELATED"/>
    <property type="match status" value="1"/>
</dbReference>
<keyword evidence="1" id="KW-1133">Transmembrane helix</keyword>
<dbReference type="OrthoDB" id="2987886at2"/>
<dbReference type="InterPro" id="IPR018710">
    <property type="entry name" value="DUF2232"/>
</dbReference>
<protein>
    <recommendedName>
        <fullName evidence="4">DUF2232 domain-containing protein</fullName>
    </recommendedName>
</protein>
<dbReference type="Proteomes" id="UP000031014">
    <property type="component" value="Unassembled WGS sequence"/>
</dbReference>
<dbReference type="Pfam" id="PF09991">
    <property type="entry name" value="DUF2232"/>
    <property type="match status" value="1"/>
</dbReference>
<dbReference type="AlphaFoldDB" id="A0A0A8WZX3"/>